<feature type="domain" description="Tetracyclin repressor-like C-terminal" evidence="2">
    <location>
        <begin position="43"/>
        <end position="72"/>
    </location>
</feature>
<dbReference type="InterPro" id="IPR041478">
    <property type="entry name" value="TetR_C_27"/>
</dbReference>
<feature type="region of interest" description="Disordered" evidence="1">
    <location>
        <begin position="1"/>
        <end position="40"/>
    </location>
</feature>
<protein>
    <recommendedName>
        <fullName evidence="2">Tetracyclin repressor-like C-terminal domain-containing protein</fullName>
    </recommendedName>
</protein>
<evidence type="ECO:0000259" key="2">
    <source>
        <dbReference type="Pfam" id="PF17935"/>
    </source>
</evidence>
<feature type="compositionally biased region" description="Basic residues" evidence="1">
    <location>
        <begin position="1"/>
        <end position="14"/>
    </location>
</feature>
<dbReference type="RefSeq" id="WP_373305035.1">
    <property type="nucleotide sequence ID" value="NZ_BMUE01000002.1"/>
</dbReference>
<proteinExistence type="predicted"/>
<evidence type="ECO:0000313" key="4">
    <source>
        <dbReference type="Proteomes" id="UP000620224"/>
    </source>
</evidence>
<dbReference type="Gene3D" id="1.10.357.10">
    <property type="entry name" value="Tetracycline Repressor, domain 2"/>
    <property type="match status" value="1"/>
</dbReference>
<evidence type="ECO:0000313" key="3">
    <source>
        <dbReference type="EMBL" id="GGW38353.1"/>
    </source>
</evidence>
<reference evidence="3" key="2">
    <citation type="submission" date="2020-09" db="EMBL/GenBank/DDBJ databases">
        <authorList>
            <person name="Sun Q."/>
            <person name="Ohkuma M."/>
        </authorList>
    </citation>
    <scope>NUCLEOTIDE SEQUENCE</scope>
    <source>
        <strain evidence="3">JCM 4490</strain>
    </source>
</reference>
<accession>A0A918IYK9</accession>
<dbReference type="Pfam" id="PF17935">
    <property type="entry name" value="TetR_C_27"/>
    <property type="match status" value="1"/>
</dbReference>
<dbReference type="AlphaFoldDB" id="A0A918IYK9"/>
<organism evidence="3 4">
    <name type="scientific">Streptomyces lucensis JCM 4490</name>
    <dbReference type="NCBI Taxonomy" id="1306176"/>
    <lineage>
        <taxon>Bacteria</taxon>
        <taxon>Bacillati</taxon>
        <taxon>Actinomycetota</taxon>
        <taxon>Actinomycetes</taxon>
        <taxon>Kitasatosporales</taxon>
        <taxon>Streptomycetaceae</taxon>
        <taxon>Streptomyces</taxon>
    </lineage>
</organism>
<evidence type="ECO:0000256" key="1">
    <source>
        <dbReference type="SAM" id="MobiDB-lite"/>
    </source>
</evidence>
<dbReference type="Proteomes" id="UP000620224">
    <property type="component" value="Unassembled WGS sequence"/>
</dbReference>
<gene>
    <name evidence="3" type="ORF">GCM10010503_13110</name>
</gene>
<name>A0A918IYK9_9ACTN</name>
<reference evidence="3" key="1">
    <citation type="journal article" date="2014" name="Int. J. Syst. Evol. Microbiol.">
        <title>Complete genome sequence of Corynebacterium casei LMG S-19264T (=DSM 44701T), isolated from a smear-ripened cheese.</title>
        <authorList>
            <consortium name="US DOE Joint Genome Institute (JGI-PGF)"/>
            <person name="Walter F."/>
            <person name="Albersmeier A."/>
            <person name="Kalinowski J."/>
            <person name="Ruckert C."/>
        </authorList>
    </citation>
    <scope>NUCLEOTIDE SEQUENCE</scope>
    <source>
        <strain evidence="3">JCM 4490</strain>
    </source>
</reference>
<comment type="caution">
    <text evidence="3">The sequence shown here is derived from an EMBL/GenBank/DDBJ whole genome shotgun (WGS) entry which is preliminary data.</text>
</comment>
<dbReference type="EMBL" id="BMUE01000002">
    <property type="protein sequence ID" value="GGW38353.1"/>
    <property type="molecule type" value="Genomic_DNA"/>
</dbReference>
<keyword evidence="4" id="KW-1185">Reference proteome</keyword>
<sequence>MDRPRHPGGVHGRRGPAGPRPQALTRRDSRTGGARGRPRRLPVFHATGRFHVPCYAREWTAPGIQEEFTAVVDLLVRGLRP</sequence>